<dbReference type="PANTHER" id="PTHR35204:SF1">
    <property type="entry name" value="ENTEROTOXIN"/>
    <property type="match status" value="1"/>
</dbReference>
<dbReference type="OrthoDB" id="10261782at2759"/>
<sequence length="169" mass="18469">MILGNLGKAPVANATGHLVFDTANSLIQHWANTHYRIGMSENTGHRCHDLYISPAGHTIVLGTVPVGTLLYHGAFTGPHLPTALDWVAVEPDHSIIFCHGSVETGCWHLTLTVTRPMKVLYFDGSGATKLLEGTMDTQDLVAWSEMKPNWVHNEGSALRIYINGVRNMA</sequence>
<dbReference type="STRING" id="930992.A0A0D0A2C1"/>
<evidence type="ECO:0000313" key="1">
    <source>
        <dbReference type="EMBL" id="KIK32319.1"/>
    </source>
</evidence>
<dbReference type="Proteomes" id="UP000054485">
    <property type="component" value="Unassembled WGS sequence"/>
</dbReference>
<accession>A0A0D0A2C1</accession>
<name>A0A0D0A2C1_9AGAM</name>
<organism evidence="1 2">
    <name type="scientific">Suillus luteus UH-Slu-Lm8-n1</name>
    <dbReference type="NCBI Taxonomy" id="930992"/>
    <lineage>
        <taxon>Eukaryota</taxon>
        <taxon>Fungi</taxon>
        <taxon>Dikarya</taxon>
        <taxon>Basidiomycota</taxon>
        <taxon>Agaricomycotina</taxon>
        <taxon>Agaricomycetes</taxon>
        <taxon>Agaricomycetidae</taxon>
        <taxon>Boletales</taxon>
        <taxon>Suillineae</taxon>
        <taxon>Suillaceae</taxon>
        <taxon>Suillus</taxon>
    </lineage>
</organism>
<dbReference type="PANTHER" id="PTHR35204">
    <property type="entry name" value="YALI0A21131P"/>
    <property type="match status" value="1"/>
</dbReference>
<dbReference type="EMBL" id="KN836292">
    <property type="protein sequence ID" value="KIK32319.1"/>
    <property type="molecule type" value="Genomic_DNA"/>
</dbReference>
<proteinExistence type="predicted"/>
<reference evidence="1 2" key="1">
    <citation type="submission" date="2014-04" db="EMBL/GenBank/DDBJ databases">
        <authorList>
            <consortium name="DOE Joint Genome Institute"/>
            <person name="Kuo A."/>
            <person name="Ruytinx J."/>
            <person name="Rineau F."/>
            <person name="Colpaert J."/>
            <person name="Kohler A."/>
            <person name="Nagy L.G."/>
            <person name="Floudas D."/>
            <person name="Copeland A."/>
            <person name="Barry K.W."/>
            <person name="Cichocki N."/>
            <person name="Veneault-Fourrey C."/>
            <person name="LaButti K."/>
            <person name="Lindquist E.A."/>
            <person name="Lipzen A."/>
            <person name="Lundell T."/>
            <person name="Morin E."/>
            <person name="Murat C."/>
            <person name="Sun H."/>
            <person name="Tunlid A."/>
            <person name="Henrissat B."/>
            <person name="Grigoriev I.V."/>
            <person name="Hibbett D.S."/>
            <person name="Martin F."/>
            <person name="Nordberg H.P."/>
            <person name="Cantor M.N."/>
            <person name="Hua S.X."/>
        </authorList>
    </citation>
    <scope>NUCLEOTIDE SEQUENCE [LARGE SCALE GENOMIC DNA]</scope>
    <source>
        <strain evidence="1 2">UH-Slu-Lm8-n1</strain>
    </source>
</reference>
<keyword evidence="2" id="KW-1185">Reference proteome</keyword>
<gene>
    <name evidence="1" type="ORF">CY34DRAFT_19135</name>
</gene>
<dbReference type="AlphaFoldDB" id="A0A0D0A2C1"/>
<protein>
    <submittedName>
        <fullName evidence="1">Uncharacterized protein</fullName>
    </submittedName>
</protein>
<dbReference type="InParanoid" id="A0A0D0A2C1"/>
<dbReference type="InterPro" id="IPR038921">
    <property type="entry name" value="YOR389W-like"/>
</dbReference>
<reference evidence="2" key="2">
    <citation type="submission" date="2015-01" db="EMBL/GenBank/DDBJ databases">
        <title>Evolutionary Origins and Diversification of the Mycorrhizal Mutualists.</title>
        <authorList>
            <consortium name="DOE Joint Genome Institute"/>
            <consortium name="Mycorrhizal Genomics Consortium"/>
            <person name="Kohler A."/>
            <person name="Kuo A."/>
            <person name="Nagy L.G."/>
            <person name="Floudas D."/>
            <person name="Copeland A."/>
            <person name="Barry K.W."/>
            <person name="Cichocki N."/>
            <person name="Veneault-Fourrey C."/>
            <person name="LaButti K."/>
            <person name="Lindquist E.A."/>
            <person name="Lipzen A."/>
            <person name="Lundell T."/>
            <person name="Morin E."/>
            <person name="Murat C."/>
            <person name="Riley R."/>
            <person name="Ohm R."/>
            <person name="Sun H."/>
            <person name="Tunlid A."/>
            <person name="Henrissat B."/>
            <person name="Grigoriev I.V."/>
            <person name="Hibbett D.S."/>
            <person name="Martin F."/>
        </authorList>
    </citation>
    <scope>NUCLEOTIDE SEQUENCE [LARGE SCALE GENOMIC DNA]</scope>
    <source>
        <strain evidence="2">UH-Slu-Lm8-n1</strain>
    </source>
</reference>
<dbReference type="HOGENOM" id="CLU_1579538_0_0_1"/>
<evidence type="ECO:0000313" key="2">
    <source>
        <dbReference type="Proteomes" id="UP000054485"/>
    </source>
</evidence>